<proteinExistence type="inferred from homology"/>
<reference evidence="3 4" key="1">
    <citation type="submission" date="2024-01" db="EMBL/GenBank/DDBJ databases">
        <title>The complete chloroplast genome sequence of Lithospermum erythrorhizon: insights into the phylogenetic relationship among Boraginaceae species and the maternal lineages of purple gromwells.</title>
        <authorList>
            <person name="Okada T."/>
            <person name="Watanabe K."/>
        </authorList>
    </citation>
    <scope>NUCLEOTIDE SEQUENCE [LARGE SCALE GENOMIC DNA]</scope>
</reference>
<dbReference type="InterPro" id="IPR036259">
    <property type="entry name" value="MFS_trans_sf"/>
</dbReference>
<dbReference type="EMBL" id="BAABME010017863">
    <property type="protein sequence ID" value="GAA0151645.1"/>
    <property type="molecule type" value="Genomic_DNA"/>
</dbReference>
<keyword evidence="2" id="KW-0472">Membrane</keyword>
<sequence>MIISGLVENKRRAIAISQPTLGFAKSGGKISAMSGYWLVSQYAIAGMSEGFLVIGQLKCYNKQFVEITRNFGQTFLYGGFGLSPLLSIFMGSIVHMITKNSKFGDLSIFTTMPLT</sequence>
<name>A0AAV3PJ00_LITER</name>
<comment type="caution">
    <text evidence="3">The sequence shown here is derived from an EMBL/GenBank/DDBJ whole genome shotgun (WGS) entry which is preliminary data.</text>
</comment>
<dbReference type="Gene3D" id="1.20.1250.20">
    <property type="entry name" value="MFS general substrate transporter like domains"/>
    <property type="match status" value="1"/>
</dbReference>
<feature type="transmembrane region" description="Helical" evidence="2">
    <location>
        <begin position="35"/>
        <end position="54"/>
    </location>
</feature>
<evidence type="ECO:0000313" key="3">
    <source>
        <dbReference type="EMBL" id="GAA0151645.1"/>
    </source>
</evidence>
<keyword evidence="2" id="KW-0812">Transmembrane</keyword>
<evidence type="ECO:0008006" key="5">
    <source>
        <dbReference type="Google" id="ProtNLM"/>
    </source>
</evidence>
<organism evidence="3 4">
    <name type="scientific">Lithospermum erythrorhizon</name>
    <name type="common">Purple gromwell</name>
    <name type="synonym">Lithospermum officinale var. erythrorhizon</name>
    <dbReference type="NCBI Taxonomy" id="34254"/>
    <lineage>
        <taxon>Eukaryota</taxon>
        <taxon>Viridiplantae</taxon>
        <taxon>Streptophyta</taxon>
        <taxon>Embryophyta</taxon>
        <taxon>Tracheophyta</taxon>
        <taxon>Spermatophyta</taxon>
        <taxon>Magnoliopsida</taxon>
        <taxon>eudicotyledons</taxon>
        <taxon>Gunneridae</taxon>
        <taxon>Pentapetalae</taxon>
        <taxon>asterids</taxon>
        <taxon>lamiids</taxon>
        <taxon>Boraginales</taxon>
        <taxon>Boraginaceae</taxon>
        <taxon>Boraginoideae</taxon>
        <taxon>Lithospermeae</taxon>
        <taxon>Lithospermum</taxon>
    </lineage>
</organism>
<protein>
    <recommendedName>
        <fullName evidence="5">NADH-plastoquinone oxidoreductase subunit 2</fullName>
    </recommendedName>
</protein>
<comment type="similarity">
    <text evidence="1">Belongs to the major facilitator superfamily. Phosphate:H(+) symporter (TC 2.A.1.9) family.</text>
</comment>
<keyword evidence="2" id="KW-1133">Transmembrane helix</keyword>
<evidence type="ECO:0000256" key="2">
    <source>
        <dbReference type="SAM" id="Phobius"/>
    </source>
</evidence>
<dbReference type="AlphaFoldDB" id="A0AAV3PJ00"/>
<gene>
    <name evidence="3" type="ORF">LIER_37325</name>
</gene>
<evidence type="ECO:0000313" key="4">
    <source>
        <dbReference type="Proteomes" id="UP001454036"/>
    </source>
</evidence>
<keyword evidence="4" id="KW-1185">Reference proteome</keyword>
<evidence type="ECO:0000256" key="1">
    <source>
        <dbReference type="ARBA" id="ARBA00044504"/>
    </source>
</evidence>
<dbReference type="PANTHER" id="PTHR11654">
    <property type="entry name" value="OLIGOPEPTIDE TRANSPORTER-RELATED"/>
    <property type="match status" value="1"/>
</dbReference>
<feature type="transmembrane region" description="Helical" evidence="2">
    <location>
        <begin position="75"/>
        <end position="97"/>
    </location>
</feature>
<accession>A0AAV3PJ00</accession>
<dbReference type="Proteomes" id="UP001454036">
    <property type="component" value="Unassembled WGS sequence"/>
</dbReference>